<evidence type="ECO:0000259" key="1">
    <source>
        <dbReference type="Pfam" id="PF12323"/>
    </source>
</evidence>
<dbReference type="HOGENOM" id="CLU_859426_0_0_1"/>
<proteinExistence type="predicted"/>
<evidence type="ECO:0000313" key="3">
    <source>
        <dbReference type="Proteomes" id="UP000018721"/>
    </source>
</evidence>
<name>V9FPS8_PHYNI</name>
<protein>
    <recommendedName>
        <fullName evidence="1">Transposase putative helix-turn-helix domain-containing protein</fullName>
    </recommendedName>
</protein>
<gene>
    <name evidence="2" type="ORF">F443_03579</name>
</gene>
<feature type="non-terminal residue" evidence="2">
    <location>
        <position position="324"/>
    </location>
</feature>
<dbReference type="Proteomes" id="UP000018721">
    <property type="component" value="Unassembled WGS sequence"/>
</dbReference>
<organism evidence="2 3">
    <name type="scientific">Phytophthora nicotianae P1569</name>
    <dbReference type="NCBI Taxonomy" id="1317065"/>
    <lineage>
        <taxon>Eukaryota</taxon>
        <taxon>Sar</taxon>
        <taxon>Stramenopiles</taxon>
        <taxon>Oomycota</taxon>
        <taxon>Peronosporomycetes</taxon>
        <taxon>Peronosporales</taxon>
        <taxon>Peronosporaceae</taxon>
        <taxon>Phytophthora</taxon>
    </lineage>
</organism>
<dbReference type="AlphaFoldDB" id="V9FPS8"/>
<feature type="domain" description="Transposase putative helix-turn-helix" evidence="1">
    <location>
        <begin position="253"/>
        <end position="289"/>
    </location>
</feature>
<comment type="caution">
    <text evidence="2">The sequence shown here is derived from an EMBL/GenBank/DDBJ whole genome shotgun (WGS) entry which is preliminary data.</text>
</comment>
<dbReference type="Pfam" id="PF12323">
    <property type="entry name" value="HTH_OrfB_IS605"/>
    <property type="match status" value="1"/>
</dbReference>
<sequence length="324" mass="37514">METPPPSTSFCLSPPRKLQRRRRAAWSVLRDRIRDAMQQVRVLIFVHSSDLKFCLDIRLCVVMRWKKIGWMALLQSSNAHASGLETNLQSLQTFTKEDLLQDNNIDSMLASVAAHVLCGHVREYRPLLVRLSDERTRRLAEVFDGSRLETLGQAEDVLNPAPWFRFETQANAVCRPLSLQELEDFDHISKRSTKEMDRNHKLDAFGTKTERTQEVSNLTSTINILKCDAETHADDIESASALRKEMSSKDKLMIRRMRKYQLFPTAEQRKKLQQFMGTCRWTYNQAVAHFRETNVSNAQTLRDLYVTKKSKKKREYPEGMGPPP</sequence>
<dbReference type="InterPro" id="IPR021027">
    <property type="entry name" value="Transposase_put_HTH"/>
</dbReference>
<reference evidence="2 3" key="1">
    <citation type="submission" date="2013-11" db="EMBL/GenBank/DDBJ databases">
        <title>The Genome Sequence of Phytophthora parasitica P1569.</title>
        <authorList>
            <consortium name="The Broad Institute Genomics Platform"/>
            <person name="Russ C."/>
            <person name="Tyler B."/>
            <person name="Panabieres F."/>
            <person name="Shan W."/>
            <person name="Tripathy S."/>
            <person name="Grunwald N."/>
            <person name="Machado M."/>
            <person name="Johnson C.S."/>
            <person name="Arredondo F."/>
            <person name="Hong C."/>
            <person name="Coffey M."/>
            <person name="Young S.K."/>
            <person name="Zeng Q."/>
            <person name="Gargeya S."/>
            <person name="Fitzgerald M."/>
            <person name="Abouelleil A."/>
            <person name="Alvarado L."/>
            <person name="Chapman S.B."/>
            <person name="Gainer-Dewar J."/>
            <person name="Goldberg J."/>
            <person name="Griggs A."/>
            <person name="Gujja S."/>
            <person name="Hansen M."/>
            <person name="Howarth C."/>
            <person name="Imamovic A."/>
            <person name="Ireland A."/>
            <person name="Larimer J."/>
            <person name="McCowan C."/>
            <person name="Murphy C."/>
            <person name="Pearson M."/>
            <person name="Poon T.W."/>
            <person name="Priest M."/>
            <person name="Roberts A."/>
            <person name="Saif S."/>
            <person name="Shea T."/>
            <person name="Sykes S."/>
            <person name="Wortman J."/>
            <person name="Nusbaum C."/>
            <person name="Birren B."/>
        </authorList>
    </citation>
    <scope>NUCLEOTIDE SEQUENCE [LARGE SCALE GENOMIC DNA]</scope>
    <source>
        <strain evidence="2 3">P1569</strain>
    </source>
</reference>
<dbReference type="EMBL" id="ANIZ01000678">
    <property type="protein sequence ID" value="ETI53459.1"/>
    <property type="molecule type" value="Genomic_DNA"/>
</dbReference>
<keyword evidence="3" id="KW-1185">Reference proteome</keyword>
<evidence type="ECO:0000313" key="2">
    <source>
        <dbReference type="EMBL" id="ETI53459.1"/>
    </source>
</evidence>
<accession>V9FPS8</accession>
<dbReference type="OrthoDB" id="2438897at2759"/>
<dbReference type="eggNOG" id="ENOG502SQ2T">
    <property type="taxonomic scope" value="Eukaryota"/>
</dbReference>